<name>A0A9D1AM86_9FIRM</name>
<protein>
    <submittedName>
        <fullName evidence="4">TetR/AcrR family transcriptional regulator C-terminal domain-containing protein</fullName>
    </submittedName>
</protein>
<dbReference type="Pfam" id="PF00440">
    <property type="entry name" value="TetR_N"/>
    <property type="match status" value="1"/>
</dbReference>
<evidence type="ECO:0000259" key="3">
    <source>
        <dbReference type="PROSITE" id="PS50977"/>
    </source>
</evidence>
<dbReference type="AlphaFoldDB" id="A0A9D1AM86"/>
<dbReference type="PANTHER" id="PTHR43479">
    <property type="entry name" value="ACREF/ENVCD OPERON REPRESSOR-RELATED"/>
    <property type="match status" value="1"/>
</dbReference>
<keyword evidence="1 2" id="KW-0238">DNA-binding</keyword>
<evidence type="ECO:0000256" key="1">
    <source>
        <dbReference type="ARBA" id="ARBA00023125"/>
    </source>
</evidence>
<evidence type="ECO:0000313" key="5">
    <source>
        <dbReference type="Proteomes" id="UP000824242"/>
    </source>
</evidence>
<comment type="caution">
    <text evidence="4">The sequence shown here is derived from an EMBL/GenBank/DDBJ whole genome shotgun (WGS) entry which is preliminary data.</text>
</comment>
<feature type="domain" description="HTH tetR-type" evidence="3">
    <location>
        <begin position="10"/>
        <end position="70"/>
    </location>
</feature>
<dbReference type="SUPFAM" id="SSF46689">
    <property type="entry name" value="Homeodomain-like"/>
    <property type="match status" value="1"/>
</dbReference>
<proteinExistence type="predicted"/>
<dbReference type="InterPro" id="IPR001647">
    <property type="entry name" value="HTH_TetR"/>
</dbReference>
<dbReference type="InterPro" id="IPR050624">
    <property type="entry name" value="HTH-type_Tx_Regulator"/>
</dbReference>
<evidence type="ECO:0000313" key="4">
    <source>
        <dbReference type="EMBL" id="HIR46959.1"/>
    </source>
</evidence>
<dbReference type="InterPro" id="IPR009057">
    <property type="entry name" value="Homeodomain-like_sf"/>
</dbReference>
<dbReference type="Gene3D" id="1.10.357.10">
    <property type="entry name" value="Tetracycline Repressor, domain 2"/>
    <property type="match status" value="1"/>
</dbReference>
<evidence type="ECO:0000256" key="2">
    <source>
        <dbReference type="PROSITE-ProRule" id="PRU00335"/>
    </source>
</evidence>
<reference evidence="4" key="1">
    <citation type="submission" date="2020-10" db="EMBL/GenBank/DDBJ databases">
        <authorList>
            <person name="Gilroy R."/>
        </authorList>
    </citation>
    <scope>NUCLEOTIDE SEQUENCE</scope>
    <source>
        <strain evidence="4">ChiSxjej1B13-7958</strain>
    </source>
</reference>
<dbReference type="PANTHER" id="PTHR43479:SF7">
    <property type="entry name" value="TETR-FAMILY TRANSCRIPTIONAL REGULATOR"/>
    <property type="match status" value="1"/>
</dbReference>
<dbReference type="EMBL" id="DVGZ01000047">
    <property type="protein sequence ID" value="HIR46959.1"/>
    <property type="molecule type" value="Genomic_DNA"/>
</dbReference>
<dbReference type="Proteomes" id="UP000824242">
    <property type="component" value="Unassembled WGS sequence"/>
</dbReference>
<reference evidence="4" key="2">
    <citation type="journal article" date="2021" name="PeerJ">
        <title>Extensive microbial diversity within the chicken gut microbiome revealed by metagenomics and culture.</title>
        <authorList>
            <person name="Gilroy R."/>
            <person name="Ravi A."/>
            <person name="Getino M."/>
            <person name="Pursley I."/>
            <person name="Horton D.L."/>
            <person name="Alikhan N.F."/>
            <person name="Baker D."/>
            <person name="Gharbi K."/>
            <person name="Hall N."/>
            <person name="Watson M."/>
            <person name="Adriaenssens E.M."/>
            <person name="Foster-Nyarko E."/>
            <person name="Jarju S."/>
            <person name="Secka A."/>
            <person name="Antonio M."/>
            <person name="Oren A."/>
            <person name="Chaudhuri R.R."/>
            <person name="La Ragione R."/>
            <person name="Hildebrand F."/>
            <person name="Pallen M.J."/>
        </authorList>
    </citation>
    <scope>NUCLEOTIDE SEQUENCE</scope>
    <source>
        <strain evidence="4">ChiSxjej1B13-7958</strain>
    </source>
</reference>
<organism evidence="4 5">
    <name type="scientific">Candidatus Caccousia avicola</name>
    <dbReference type="NCBI Taxonomy" id="2840721"/>
    <lineage>
        <taxon>Bacteria</taxon>
        <taxon>Bacillati</taxon>
        <taxon>Bacillota</taxon>
        <taxon>Clostridia</taxon>
        <taxon>Eubacteriales</taxon>
        <taxon>Oscillospiraceae</taxon>
        <taxon>Oscillospiraceae incertae sedis</taxon>
        <taxon>Candidatus Caccousia</taxon>
    </lineage>
</organism>
<dbReference type="InterPro" id="IPR039532">
    <property type="entry name" value="TetR_C_Firmicutes"/>
</dbReference>
<sequence length="211" mass="23862">MKNKSYESSHATKQAICAALKELMAQKPLERITVSEIMARCGMVRQHFYYHFEDIYDLVRWMFQEEAVSLLKRQEGALLWQEGLLQLFQYLQENRAVCLCALHSLSRTHLKHFFHTDLYAIVGRTVAAIAGEAGCTDEDELELLTHFAILSLAAVMESWLLGEIDRTPEELIAFADRILRNQVRGAAAARQEEEAGGCLSGFALDNRAGAR</sequence>
<dbReference type="GO" id="GO:0003677">
    <property type="term" value="F:DNA binding"/>
    <property type="evidence" value="ECO:0007669"/>
    <property type="project" value="UniProtKB-UniRule"/>
</dbReference>
<accession>A0A9D1AM86</accession>
<gene>
    <name evidence="4" type="ORF">IAB89_04780</name>
</gene>
<dbReference type="PROSITE" id="PS50977">
    <property type="entry name" value="HTH_TETR_2"/>
    <property type="match status" value="1"/>
</dbReference>
<feature type="DNA-binding region" description="H-T-H motif" evidence="2">
    <location>
        <begin position="33"/>
        <end position="52"/>
    </location>
</feature>
<dbReference type="Pfam" id="PF14278">
    <property type="entry name" value="TetR_C_8"/>
    <property type="match status" value="1"/>
</dbReference>